<comment type="subcellular location">
    <subcellularLocation>
        <location evidence="6">Cytoplasm</location>
    </subcellularLocation>
</comment>
<dbReference type="PANTHER" id="PTHR35786">
    <property type="entry name" value="REDOX-SENSING TRANSCRIPTIONAL REPRESSOR REX"/>
    <property type="match status" value="1"/>
</dbReference>
<keyword evidence="9" id="KW-1185">Reference proteome</keyword>
<dbReference type="Proteomes" id="UP001200430">
    <property type="component" value="Unassembled WGS sequence"/>
</dbReference>
<feature type="domain" description="CoA-binding" evidence="7">
    <location>
        <begin position="77"/>
        <end position="178"/>
    </location>
</feature>
<keyword evidence="2 6" id="KW-0678">Repressor</keyword>
<evidence type="ECO:0000256" key="6">
    <source>
        <dbReference type="HAMAP-Rule" id="MF_01131"/>
    </source>
</evidence>
<dbReference type="NCBIfam" id="NF003996">
    <property type="entry name" value="PRK05472.2-5"/>
    <property type="match status" value="1"/>
</dbReference>
<accession>A0ABS9EJV0</accession>
<comment type="similarity">
    <text evidence="6">Belongs to the transcriptional regulatory Rex family.</text>
</comment>
<evidence type="ECO:0000256" key="3">
    <source>
        <dbReference type="ARBA" id="ARBA00023015"/>
    </source>
</evidence>
<dbReference type="InterPro" id="IPR003781">
    <property type="entry name" value="CoA-bd"/>
</dbReference>
<evidence type="ECO:0000259" key="7">
    <source>
        <dbReference type="SMART" id="SM00881"/>
    </source>
</evidence>
<evidence type="ECO:0000256" key="5">
    <source>
        <dbReference type="ARBA" id="ARBA00023163"/>
    </source>
</evidence>
<dbReference type="InterPro" id="IPR009718">
    <property type="entry name" value="Rex_DNA-bd_C_dom"/>
</dbReference>
<comment type="function">
    <text evidence="6">Modulates transcription in response to changes in cellular NADH/NAD(+) redox state.</text>
</comment>
<dbReference type="Gene3D" id="3.40.50.720">
    <property type="entry name" value="NAD(P)-binding Rossmann-like Domain"/>
    <property type="match status" value="1"/>
</dbReference>
<evidence type="ECO:0000256" key="2">
    <source>
        <dbReference type="ARBA" id="ARBA00022491"/>
    </source>
</evidence>
<organism evidence="8 9">
    <name type="scientific">Dethiosulfovibrio marinus</name>
    <dbReference type="NCBI Taxonomy" id="133532"/>
    <lineage>
        <taxon>Bacteria</taxon>
        <taxon>Thermotogati</taxon>
        <taxon>Synergistota</taxon>
        <taxon>Synergistia</taxon>
        <taxon>Synergistales</taxon>
        <taxon>Dethiosulfovibrionaceae</taxon>
        <taxon>Dethiosulfovibrio</taxon>
    </lineage>
</organism>
<evidence type="ECO:0000313" key="9">
    <source>
        <dbReference type="Proteomes" id="UP001200430"/>
    </source>
</evidence>
<dbReference type="InterPro" id="IPR036388">
    <property type="entry name" value="WH-like_DNA-bd_sf"/>
</dbReference>
<keyword evidence="4 6" id="KW-0238">DNA-binding</keyword>
<proteinExistence type="inferred from homology"/>
<dbReference type="NCBIfam" id="NF003995">
    <property type="entry name" value="PRK05472.2-4"/>
    <property type="match status" value="1"/>
</dbReference>
<dbReference type="SUPFAM" id="SSF51735">
    <property type="entry name" value="NAD(P)-binding Rossmann-fold domains"/>
    <property type="match status" value="1"/>
</dbReference>
<comment type="caution">
    <text evidence="8">The sequence shown here is derived from an EMBL/GenBank/DDBJ whole genome shotgun (WGS) entry which is preliminary data.</text>
</comment>
<keyword evidence="5 6" id="KW-0804">Transcription</keyword>
<keyword evidence="6" id="KW-0520">NAD</keyword>
<dbReference type="SMART" id="SM00881">
    <property type="entry name" value="CoA_binding"/>
    <property type="match status" value="1"/>
</dbReference>
<protein>
    <recommendedName>
        <fullName evidence="6">Redox-sensing transcriptional repressor Rex</fullName>
    </recommendedName>
</protein>
<evidence type="ECO:0000313" key="8">
    <source>
        <dbReference type="EMBL" id="MCF4141435.1"/>
    </source>
</evidence>
<reference evidence="8 9" key="1">
    <citation type="submission" date="2022-01" db="EMBL/GenBank/DDBJ databases">
        <title>Dethiosulfovibrio faecalis sp. nov., a novel proteolytic, non-sulfur-reducing bacterium isolated from a marine aquaculture solid waste bioreactor.</title>
        <authorList>
            <person name="Grabowski S."/>
            <person name="Apolinario E."/>
            <person name="Schneider N."/>
            <person name="Marshall C.W."/>
            <person name="Sowers K.R."/>
        </authorList>
    </citation>
    <scope>NUCLEOTIDE SEQUENCE [LARGE SCALE GENOMIC DNA]</scope>
    <source>
        <strain evidence="8 9">DSM 12537</strain>
    </source>
</reference>
<dbReference type="Pfam" id="PF06971">
    <property type="entry name" value="Put_DNA-bind_N"/>
    <property type="match status" value="1"/>
</dbReference>
<dbReference type="NCBIfam" id="NF003989">
    <property type="entry name" value="PRK05472.1-3"/>
    <property type="match status" value="1"/>
</dbReference>
<sequence length="211" mass="23654">MKVAEPTVERLVQYRRLLDRMDRDKVQVISSKEIGDMLGFKASQVRKDLSYFGEIGKRGVGYNVDRLLKHVSDILSPPRKWNVGLVGVGRLGEALLDHKAFLSDKYEIVALFDVSDEKVGETFFGRPCFHVDDMPEKLEEMDIEILILTVPKDAAQRCVDAGTEKGQIKGVLNFSPSSVVAPPGLIVYSVDISVELEKLLFYLKHEGTESI</sequence>
<feature type="binding site" evidence="6">
    <location>
        <begin position="87"/>
        <end position="92"/>
    </location>
    <ligand>
        <name>NAD(+)</name>
        <dbReference type="ChEBI" id="CHEBI:57540"/>
    </ligand>
</feature>
<dbReference type="InterPro" id="IPR036390">
    <property type="entry name" value="WH_DNA-bd_sf"/>
</dbReference>
<dbReference type="PANTHER" id="PTHR35786:SF1">
    <property type="entry name" value="REDOX-SENSING TRANSCRIPTIONAL REPRESSOR REX 1"/>
    <property type="match status" value="1"/>
</dbReference>
<dbReference type="Gene3D" id="1.10.10.10">
    <property type="entry name" value="Winged helix-like DNA-binding domain superfamily/Winged helix DNA-binding domain"/>
    <property type="match status" value="1"/>
</dbReference>
<dbReference type="RefSeq" id="WP_236097855.1">
    <property type="nucleotide sequence ID" value="NZ_JAKGUD010000001.1"/>
</dbReference>
<gene>
    <name evidence="6" type="primary">rex</name>
    <name evidence="8" type="ORF">L2W38_01210</name>
</gene>
<comment type="subunit">
    <text evidence="6">Homodimer.</text>
</comment>
<keyword evidence="1 6" id="KW-0963">Cytoplasm</keyword>
<dbReference type="NCBIfam" id="NF003994">
    <property type="entry name" value="PRK05472.2-3"/>
    <property type="match status" value="1"/>
</dbReference>
<dbReference type="Pfam" id="PF02629">
    <property type="entry name" value="CoA_binding"/>
    <property type="match status" value="1"/>
</dbReference>
<evidence type="ECO:0000256" key="1">
    <source>
        <dbReference type="ARBA" id="ARBA00022490"/>
    </source>
</evidence>
<feature type="DNA-binding region" description="H-T-H motif" evidence="6">
    <location>
        <begin position="13"/>
        <end position="52"/>
    </location>
</feature>
<keyword evidence="3 6" id="KW-0805">Transcription regulation</keyword>
<name>A0ABS9EJV0_9BACT</name>
<dbReference type="InterPro" id="IPR022876">
    <property type="entry name" value="Tscrpt_rep_Rex"/>
</dbReference>
<dbReference type="EMBL" id="JAKGUD010000001">
    <property type="protein sequence ID" value="MCF4141435.1"/>
    <property type="molecule type" value="Genomic_DNA"/>
</dbReference>
<dbReference type="InterPro" id="IPR036291">
    <property type="entry name" value="NAD(P)-bd_dom_sf"/>
</dbReference>
<dbReference type="SUPFAM" id="SSF46785">
    <property type="entry name" value="Winged helix' DNA-binding domain"/>
    <property type="match status" value="1"/>
</dbReference>
<evidence type="ECO:0000256" key="4">
    <source>
        <dbReference type="ARBA" id="ARBA00023125"/>
    </source>
</evidence>
<dbReference type="HAMAP" id="MF_01131">
    <property type="entry name" value="Rex"/>
    <property type="match status" value="1"/>
</dbReference>